<dbReference type="Pfam" id="PF00300">
    <property type="entry name" value="His_Phos_1"/>
    <property type="match status" value="1"/>
</dbReference>
<comment type="caution">
    <text evidence="3">The sequence shown here is derived from an EMBL/GenBank/DDBJ whole genome shotgun (WGS) entry which is preliminary data.</text>
</comment>
<dbReference type="Gene3D" id="3.40.50.1240">
    <property type="entry name" value="Phosphoglycerate mutase-like"/>
    <property type="match status" value="1"/>
</dbReference>
<dbReference type="STRING" id="1192759.GCA_000277525_03144"/>
<dbReference type="Proteomes" id="UP000290975">
    <property type="component" value="Unassembled WGS sequence"/>
</dbReference>
<protein>
    <recommendedName>
        <fullName evidence="5">Phosphoglycerate mutase</fullName>
    </recommendedName>
</protein>
<evidence type="ECO:0000313" key="3">
    <source>
        <dbReference type="EMBL" id="GBH29285.1"/>
    </source>
</evidence>
<dbReference type="CDD" id="cd07067">
    <property type="entry name" value="HP_PGM_like"/>
    <property type="match status" value="1"/>
</dbReference>
<proteinExistence type="predicted"/>
<evidence type="ECO:0008006" key="5">
    <source>
        <dbReference type="Google" id="ProtNLM"/>
    </source>
</evidence>
<gene>
    <name evidence="3" type="ORF">MBESOW_P0538</name>
</gene>
<dbReference type="EMBL" id="BBQY01000001">
    <property type="protein sequence ID" value="GBH29285.1"/>
    <property type="molecule type" value="Genomic_DNA"/>
</dbReference>
<dbReference type="PANTHER" id="PTHR48100">
    <property type="entry name" value="BROAD-SPECIFICITY PHOSPHATASE YOR283W-RELATED"/>
    <property type="match status" value="1"/>
</dbReference>
<feature type="active site" description="Tele-phosphohistidine intermediate" evidence="1">
    <location>
        <position position="18"/>
    </location>
</feature>
<feature type="binding site" evidence="2">
    <location>
        <position position="71"/>
    </location>
    <ligand>
        <name>substrate</name>
    </ligand>
</feature>
<accession>A0A401IY68</accession>
<evidence type="ECO:0000313" key="4">
    <source>
        <dbReference type="Proteomes" id="UP000290975"/>
    </source>
</evidence>
<name>A0A401IY68_SPHXE</name>
<organism evidence="3 4">
    <name type="scientific">Sphingobium xenophagum</name>
    <dbReference type="NCBI Taxonomy" id="121428"/>
    <lineage>
        <taxon>Bacteria</taxon>
        <taxon>Pseudomonadati</taxon>
        <taxon>Pseudomonadota</taxon>
        <taxon>Alphaproteobacteria</taxon>
        <taxon>Sphingomonadales</taxon>
        <taxon>Sphingomonadaceae</taxon>
        <taxon>Sphingobium</taxon>
    </lineage>
</organism>
<dbReference type="GO" id="GO:0016791">
    <property type="term" value="F:phosphatase activity"/>
    <property type="evidence" value="ECO:0007669"/>
    <property type="project" value="TreeGrafter"/>
</dbReference>
<feature type="active site" description="Proton donor/acceptor" evidence="1">
    <location>
        <position position="96"/>
    </location>
</feature>
<dbReference type="PROSITE" id="PS51257">
    <property type="entry name" value="PROKAR_LIPOPROTEIN"/>
    <property type="match status" value="1"/>
</dbReference>
<evidence type="ECO:0000256" key="1">
    <source>
        <dbReference type="PIRSR" id="PIRSR613078-1"/>
    </source>
</evidence>
<reference evidence="3 4" key="1">
    <citation type="submission" date="2014-12" db="EMBL/GenBank/DDBJ databases">
        <title>Whole genome sequencing of Sphingobium xenophagum OW59.</title>
        <authorList>
            <person name="Ohta Y."/>
            <person name="Nishi S."/>
            <person name="Hatada Y."/>
        </authorList>
    </citation>
    <scope>NUCLEOTIDE SEQUENCE [LARGE SCALE GENOMIC DNA]</scope>
    <source>
        <strain evidence="3 4">OW59</strain>
    </source>
</reference>
<dbReference type="InterPro" id="IPR050275">
    <property type="entry name" value="PGM_Phosphatase"/>
</dbReference>
<keyword evidence="4" id="KW-1185">Reference proteome</keyword>
<dbReference type="InterPro" id="IPR013078">
    <property type="entry name" value="His_Pase_superF_clade-1"/>
</dbReference>
<evidence type="ECO:0000256" key="2">
    <source>
        <dbReference type="PIRSR" id="PIRSR613078-2"/>
    </source>
</evidence>
<dbReference type="InterPro" id="IPR029033">
    <property type="entry name" value="His_PPase_superfam"/>
</dbReference>
<sequence length="205" mass="22031">MAIRRRPDAMRRLFIIRHGNTFASSAQACRIGSRTDLPLVESGHAQAQRLGAWFAAQDFAITRLLTSPLLRARQTAQAIADATGHAPDGTGDWLGEIDHGPDEGRPEAQVLARIGAQAIADWDERGIAPADWIVDAEARIAAWRACFAEGGEGVDLFVTSNGAARFALLAAGLPLESLKLRTGAFGELALDADGRVTLVRWDVRP</sequence>
<dbReference type="AlphaFoldDB" id="A0A401IY68"/>
<dbReference type="SUPFAM" id="SSF53254">
    <property type="entry name" value="Phosphoglycerate mutase-like"/>
    <property type="match status" value="1"/>
</dbReference>
<dbReference type="SMART" id="SM00855">
    <property type="entry name" value="PGAM"/>
    <property type="match status" value="1"/>
</dbReference>